<dbReference type="RefSeq" id="WP_087101785.1">
    <property type="nucleotide sequence ID" value="NZ_FWFG01000010.1"/>
</dbReference>
<dbReference type="EMBL" id="FWFG01000010">
    <property type="protein sequence ID" value="SLM88023.1"/>
    <property type="molecule type" value="Genomic_DNA"/>
</dbReference>
<feature type="transmembrane region" description="Helical" evidence="1">
    <location>
        <begin position="205"/>
        <end position="228"/>
    </location>
</feature>
<feature type="transmembrane region" description="Helical" evidence="1">
    <location>
        <begin position="110"/>
        <end position="133"/>
    </location>
</feature>
<protein>
    <submittedName>
        <fullName evidence="2">Uncharacterized protein</fullName>
    </submittedName>
</protein>
<name>A0A1X6WUZ4_9MICO</name>
<feature type="transmembrane region" description="Helical" evidence="1">
    <location>
        <begin position="145"/>
        <end position="163"/>
    </location>
</feature>
<feature type="transmembrane region" description="Helical" evidence="1">
    <location>
        <begin position="235"/>
        <end position="257"/>
    </location>
</feature>
<feature type="transmembrane region" description="Helical" evidence="1">
    <location>
        <begin position="170"/>
        <end position="193"/>
    </location>
</feature>
<proteinExistence type="predicted"/>
<keyword evidence="1" id="KW-0812">Transmembrane</keyword>
<dbReference type="AlphaFoldDB" id="A0A1X6WUZ4"/>
<keyword evidence="3" id="KW-1185">Reference proteome</keyword>
<reference evidence="2 3" key="1">
    <citation type="submission" date="2017-02" db="EMBL/GenBank/DDBJ databases">
        <authorList>
            <person name="Peterson S.W."/>
        </authorList>
    </citation>
    <scope>NUCLEOTIDE SEQUENCE [LARGE SCALE GENOMIC DNA]</scope>
    <source>
        <strain evidence="2 3">CIP104813</strain>
    </source>
</reference>
<keyword evidence="1" id="KW-1133">Transmembrane helix</keyword>
<evidence type="ECO:0000313" key="2">
    <source>
        <dbReference type="EMBL" id="SLM88023.1"/>
    </source>
</evidence>
<dbReference type="OrthoDB" id="4794175at2"/>
<gene>
    <name evidence="2" type="ORF">FM110_00905</name>
</gene>
<feature type="transmembrane region" description="Helical" evidence="1">
    <location>
        <begin position="7"/>
        <end position="24"/>
    </location>
</feature>
<sequence length="261" mass="25092">MTPTVRAPLGAVLALVLALVSLVGPLAPSAMLVATLAVVVLTAIGWPSLLELDSPLGTRIVMILAGTASAVLGLLTPGALSSTESIAAACALGIVGSFAHQMLRRDRTGLTASLTATVAGSVLTALAGCWVRAQMDATRLGEGPSLVTAGALGLAVALLLLALPLRGAVTVPLAILASAATCAAVSAAMPAVVPGAGPLGPVPALLVGAAIGVGAASSHALLGSALAARRSVPSLAVGAAPVATAGVIVLLALRVVAHLLG</sequence>
<feature type="transmembrane region" description="Helical" evidence="1">
    <location>
        <begin position="61"/>
        <end position="80"/>
    </location>
</feature>
<dbReference type="Proteomes" id="UP000195981">
    <property type="component" value="Unassembled WGS sequence"/>
</dbReference>
<evidence type="ECO:0000256" key="1">
    <source>
        <dbReference type="SAM" id="Phobius"/>
    </source>
</evidence>
<evidence type="ECO:0000313" key="3">
    <source>
        <dbReference type="Proteomes" id="UP000195981"/>
    </source>
</evidence>
<accession>A0A1X6WUZ4</accession>
<organism evidence="2 3">
    <name type="scientific">Brachybacterium nesterenkovii</name>
    <dbReference type="NCBI Taxonomy" id="47847"/>
    <lineage>
        <taxon>Bacteria</taxon>
        <taxon>Bacillati</taxon>
        <taxon>Actinomycetota</taxon>
        <taxon>Actinomycetes</taxon>
        <taxon>Micrococcales</taxon>
        <taxon>Dermabacteraceae</taxon>
        <taxon>Brachybacterium</taxon>
    </lineage>
</organism>
<keyword evidence="1" id="KW-0472">Membrane</keyword>